<accession>A0A2S8G445</accession>
<organism evidence="1 2">
    <name type="scientific">Blastopirellula marina</name>
    <dbReference type="NCBI Taxonomy" id="124"/>
    <lineage>
        <taxon>Bacteria</taxon>
        <taxon>Pseudomonadati</taxon>
        <taxon>Planctomycetota</taxon>
        <taxon>Planctomycetia</taxon>
        <taxon>Pirellulales</taxon>
        <taxon>Pirellulaceae</taxon>
        <taxon>Blastopirellula</taxon>
    </lineage>
</organism>
<dbReference type="Proteomes" id="UP000240009">
    <property type="component" value="Unassembled WGS sequence"/>
</dbReference>
<evidence type="ECO:0000313" key="2">
    <source>
        <dbReference type="Proteomes" id="UP000240009"/>
    </source>
</evidence>
<sequence>MRIRAGRLLLDAAQLFIADAQADWGVATLGGVWASQSCVPGVPEIGAWGVDRKFFIDHFEHLPLVDG</sequence>
<proteinExistence type="predicted"/>
<evidence type="ECO:0000313" key="1">
    <source>
        <dbReference type="EMBL" id="PQO38914.1"/>
    </source>
</evidence>
<name>A0A2S8G445_9BACT</name>
<dbReference type="AlphaFoldDB" id="A0A2S8G445"/>
<protein>
    <submittedName>
        <fullName evidence="1">Uncharacterized protein</fullName>
    </submittedName>
</protein>
<gene>
    <name evidence="1" type="ORF">C5Y96_03315</name>
</gene>
<dbReference type="RefSeq" id="WP_105350113.1">
    <property type="nucleotide sequence ID" value="NZ_PUIA01000016.1"/>
</dbReference>
<reference evidence="1 2" key="1">
    <citation type="submission" date="2018-02" db="EMBL/GenBank/DDBJ databases">
        <title>Comparative genomes isolates from brazilian mangrove.</title>
        <authorList>
            <person name="Araujo J.E."/>
            <person name="Taketani R.G."/>
            <person name="Silva M.C.P."/>
            <person name="Loureco M.V."/>
            <person name="Andreote F.D."/>
        </authorList>
    </citation>
    <scope>NUCLEOTIDE SEQUENCE [LARGE SCALE GENOMIC DNA]</scope>
    <source>
        <strain evidence="1 2">HEX-2 MGV</strain>
    </source>
</reference>
<comment type="caution">
    <text evidence="1">The sequence shown here is derived from an EMBL/GenBank/DDBJ whole genome shotgun (WGS) entry which is preliminary data.</text>
</comment>
<dbReference type="EMBL" id="PUIA01000016">
    <property type="protein sequence ID" value="PQO38914.1"/>
    <property type="molecule type" value="Genomic_DNA"/>
</dbReference>